<dbReference type="EMBL" id="CP093313">
    <property type="protein sequence ID" value="UWZ86427.1"/>
    <property type="molecule type" value="Genomic_DNA"/>
</dbReference>
<keyword evidence="1" id="KW-0472">Membrane</keyword>
<keyword evidence="1" id="KW-1133">Transmembrane helix</keyword>
<reference evidence="2" key="1">
    <citation type="submission" date="2021-04" db="EMBL/GenBank/DDBJ databases">
        <title>Phylogenetic analysis of Acidobacteriaceae.</title>
        <authorList>
            <person name="Qiu L."/>
            <person name="Zhang Q."/>
        </authorList>
    </citation>
    <scope>NUCLEOTIDE SEQUENCE</scope>
    <source>
        <strain evidence="2">DSM 25168</strain>
    </source>
</reference>
<keyword evidence="1" id="KW-0812">Transmembrane</keyword>
<feature type="transmembrane region" description="Helical" evidence="1">
    <location>
        <begin position="49"/>
        <end position="70"/>
    </location>
</feature>
<feature type="transmembrane region" description="Helical" evidence="1">
    <location>
        <begin position="82"/>
        <end position="103"/>
    </location>
</feature>
<evidence type="ECO:0000313" key="3">
    <source>
        <dbReference type="Proteomes" id="UP001059380"/>
    </source>
</evidence>
<name>A0A9J7BU66_9BACT</name>
<dbReference type="RefSeq" id="WP_260796067.1">
    <property type="nucleotide sequence ID" value="NZ_CP093313.1"/>
</dbReference>
<organism evidence="2 3">
    <name type="scientific">Occallatibacter riparius</name>
    <dbReference type="NCBI Taxonomy" id="1002689"/>
    <lineage>
        <taxon>Bacteria</taxon>
        <taxon>Pseudomonadati</taxon>
        <taxon>Acidobacteriota</taxon>
        <taxon>Terriglobia</taxon>
        <taxon>Terriglobales</taxon>
        <taxon>Acidobacteriaceae</taxon>
        <taxon>Occallatibacter</taxon>
    </lineage>
</organism>
<feature type="transmembrane region" description="Helical" evidence="1">
    <location>
        <begin position="115"/>
        <end position="133"/>
    </location>
</feature>
<accession>A0A9J7BU66</accession>
<evidence type="ECO:0000256" key="1">
    <source>
        <dbReference type="SAM" id="Phobius"/>
    </source>
</evidence>
<keyword evidence="3" id="KW-1185">Reference proteome</keyword>
<proteinExistence type="predicted"/>
<sequence length="140" mass="15597">MDELLGAIFGFLFELLGEFLFELLLALIADGLSRLLRKFFVSTHRAGPLLTIFLFALAGLAAGFLSVWIFPHPLVHPSRFHGISLILSPLAMGCVMGFLGQGIRRRGRRPVAIESFRYGFTFALAMAIVRFLFVHPIPVH</sequence>
<feature type="transmembrane region" description="Helical" evidence="1">
    <location>
        <begin position="6"/>
        <end position="28"/>
    </location>
</feature>
<protein>
    <submittedName>
        <fullName evidence="2">Uncharacterized protein</fullName>
    </submittedName>
</protein>
<evidence type="ECO:0000313" key="2">
    <source>
        <dbReference type="EMBL" id="UWZ86427.1"/>
    </source>
</evidence>
<dbReference type="Proteomes" id="UP001059380">
    <property type="component" value="Chromosome"/>
</dbReference>
<gene>
    <name evidence="2" type="ORF">MOP44_10890</name>
</gene>
<dbReference type="KEGG" id="orp:MOP44_10890"/>
<dbReference type="AlphaFoldDB" id="A0A9J7BU66"/>